<feature type="transmembrane region" description="Helical" evidence="5">
    <location>
        <begin position="266"/>
        <end position="282"/>
    </location>
</feature>
<feature type="transmembrane region" description="Helical" evidence="5">
    <location>
        <begin position="344"/>
        <end position="363"/>
    </location>
</feature>
<evidence type="ECO:0000256" key="5">
    <source>
        <dbReference type="SAM" id="Phobius"/>
    </source>
</evidence>
<protein>
    <recommendedName>
        <fullName evidence="8">Membrane transporter protein</fullName>
    </recommendedName>
</protein>
<dbReference type="EMBL" id="AZBU02000001">
    <property type="protein sequence ID" value="TMS35631.1"/>
    <property type="molecule type" value="Genomic_DNA"/>
</dbReference>
<evidence type="ECO:0000313" key="7">
    <source>
        <dbReference type="Proteomes" id="UP000298663"/>
    </source>
</evidence>
<sequence>MTRESSMSCKRSPYEFFKKYFLEGQTLEETTQEKKASIPTHLTFDEVLLIKYRKFIAFLIPFVVAQTVWWLTAFKFHFFSLYPSHWHMPVTMILGATVAGMTSEGGGAVAFPVMTFVLHIDPTTARDFSLMIQSIAMSLSLFVVIFMQIQIEWRAIVLATVGAVPGVISGFTVFDPLFSGPQKKMMFVSCWCAFAISLWILNRQKKRTTYAKIPEFSLWKAVVLVATGFVGGVLNSMAGSGVDICTFSVITLLFRISEKTATPTTVVLMGINSVIAMYWRAVMMGDIAQLAWDYLKVTIPVSVTFAPLGSFLGSHFHRLVLAVFIYVLEAAALVGFLFTGPSLGLLVAGSLIIVGGFVFFSFLSSWGERLMESIEKGKEASISKQPKL</sequence>
<dbReference type="Pfam" id="PF01925">
    <property type="entry name" value="TauE"/>
    <property type="match status" value="1"/>
</dbReference>
<reference evidence="6 7" key="2">
    <citation type="journal article" date="2019" name="G3 (Bethesda)">
        <title>Hybrid Assembly of the Genome of the Entomopathogenic Nematode Steinernema carpocapsae Identifies the X-Chromosome.</title>
        <authorList>
            <person name="Serra L."/>
            <person name="Macchietto M."/>
            <person name="Macias-Munoz A."/>
            <person name="McGill C.J."/>
            <person name="Rodriguez I.M."/>
            <person name="Rodriguez B."/>
            <person name="Murad R."/>
            <person name="Mortazavi A."/>
        </authorList>
    </citation>
    <scope>NUCLEOTIDE SEQUENCE [LARGE SCALE GENOMIC DNA]</scope>
    <source>
        <strain evidence="6 7">ALL</strain>
    </source>
</reference>
<reference evidence="6 7" key="1">
    <citation type="journal article" date="2015" name="Genome Biol.">
        <title>Comparative genomics of Steinernema reveals deeply conserved gene regulatory networks.</title>
        <authorList>
            <person name="Dillman A.R."/>
            <person name="Macchietto M."/>
            <person name="Porter C.F."/>
            <person name="Rogers A."/>
            <person name="Williams B."/>
            <person name="Antoshechkin I."/>
            <person name="Lee M.M."/>
            <person name="Goodwin Z."/>
            <person name="Lu X."/>
            <person name="Lewis E.E."/>
            <person name="Goodrich-Blair H."/>
            <person name="Stock S.P."/>
            <person name="Adams B.J."/>
            <person name="Sternberg P.W."/>
            <person name="Mortazavi A."/>
        </authorList>
    </citation>
    <scope>NUCLEOTIDE SEQUENCE [LARGE SCALE GENOMIC DNA]</scope>
    <source>
        <strain evidence="6 7">ALL</strain>
    </source>
</reference>
<feature type="transmembrane region" description="Helical" evidence="5">
    <location>
        <begin position="319"/>
        <end position="338"/>
    </location>
</feature>
<gene>
    <name evidence="6" type="ORF">L596_002991</name>
</gene>
<comment type="caution">
    <text evidence="6">The sequence shown here is derived from an EMBL/GenBank/DDBJ whole genome shotgun (WGS) entry which is preliminary data.</text>
</comment>
<evidence type="ECO:0000256" key="2">
    <source>
        <dbReference type="ARBA" id="ARBA00022692"/>
    </source>
</evidence>
<dbReference type="PANTHER" id="PTHR31154">
    <property type="entry name" value="MEMBRANE TRANSPORTER PROTEIN"/>
    <property type="match status" value="1"/>
</dbReference>
<feature type="transmembrane region" description="Helical" evidence="5">
    <location>
        <begin position="221"/>
        <end position="254"/>
    </location>
</feature>
<keyword evidence="2 5" id="KW-0812">Transmembrane</keyword>
<dbReference type="GO" id="GO:0016020">
    <property type="term" value="C:membrane"/>
    <property type="evidence" value="ECO:0007669"/>
    <property type="project" value="UniProtKB-SubCell"/>
</dbReference>
<feature type="transmembrane region" description="Helical" evidence="5">
    <location>
        <begin position="155"/>
        <end position="178"/>
    </location>
</feature>
<feature type="transmembrane region" description="Helical" evidence="5">
    <location>
        <begin position="185"/>
        <end position="201"/>
    </location>
</feature>
<evidence type="ECO:0000313" key="6">
    <source>
        <dbReference type="EMBL" id="TMS35631.1"/>
    </source>
</evidence>
<evidence type="ECO:0008006" key="8">
    <source>
        <dbReference type="Google" id="ProtNLM"/>
    </source>
</evidence>
<keyword evidence="3 5" id="KW-1133">Transmembrane helix</keyword>
<comment type="subcellular location">
    <subcellularLocation>
        <location evidence="1">Membrane</location>
        <topology evidence="1">Multi-pass membrane protein</topology>
    </subcellularLocation>
</comment>
<dbReference type="AlphaFoldDB" id="A0A4U8URA5"/>
<evidence type="ECO:0000256" key="1">
    <source>
        <dbReference type="ARBA" id="ARBA00004141"/>
    </source>
</evidence>
<dbReference type="PANTHER" id="PTHR31154:SF4">
    <property type="entry name" value="MEMBRANE TRANSPORTER PROTEIN"/>
    <property type="match status" value="1"/>
</dbReference>
<accession>A0A4U8URA5</accession>
<dbReference type="Proteomes" id="UP000298663">
    <property type="component" value="Chromosome X"/>
</dbReference>
<feature type="transmembrane region" description="Helical" evidence="5">
    <location>
        <begin position="130"/>
        <end position="149"/>
    </location>
</feature>
<feature type="transmembrane region" description="Helical" evidence="5">
    <location>
        <begin position="55"/>
        <end position="72"/>
    </location>
</feature>
<proteinExistence type="predicted"/>
<dbReference type="InterPro" id="IPR002781">
    <property type="entry name" value="TM_pro_TauE-like"/>
</dbReference>
<name>A0A4U8URA5_STECR</name>
<keyword evidence="7" id="KW-1185">Reference proteome</keyword>
<keyword evidence="4 5" id="KW-0472">Membrane</keyword>
<evidence type="ECO:0000256" key="4">
    <source>
        <dbReference type="ARBA" id="ARBA00023136"/>
    </source>
</evidence>
<dbReference type="EMBL" id="CM016762">
    <property type="protein sequence ID" value="TMS35631.1"/>
    <property type="molecule type" value="Genomic_DNA"/>
</dbReference>
<evidence type="ECO:0000256" key="3">
    <source>
        <dbReference type="ARBA" id="ARBA00022989"/>
    </source>
</evidence>
<organism evidence="6 7">
    <name type="scientific">Steinernema carpocapsae</name>
    <name type="common">Entomopathogenic nematode</name>
    <dbReference type="NCBI Taxonomy" id="34508"/>
    <lineage>
        <taxon>Eukaryota</taxon>
        <taxon>Metazoa</taxon>
        <taxon>Ecdysozoa</taxon>
        <taxon>Nematoda</taxon>
        <taxon>Chromadorea</taxon>
        <taxon>Rhabditida</taxon>
        <taxon>Tylenchina</taxon>
        <taxon>Panagrolaimomorpha</taxon>
        <taxon>Strongyloidoidea</taxon>
        <taxon>Steinernematidae</taxon>
        <taxon>Steinernema</taxon>
    </lineage>
</organism>
<dbReference type="OrthoDB" id="5979356at2759"/>